<dbReference type="EMBL" id="JASNJE010000002">
    <property type="protein sequence ID" value="MDK3071993.1"/>
    <property type="molecule type" value="Genomic_DNA"/>
</dbReference>
<evidence type="ECO:0000256" key="1">
    <source>
        <dbReference type="ARBA" id="ARBA00022857"/>
    </source>
</evidence>
<protein>
    <submittedName>
        <fullName evidence="4">NAD(P)-dependent oxidoreductase</fullName>
    </submittedName>
</protein>
<dbReference type="Proteomes" id="UP001227126">
    <property type="component" value="Unassembled WGS sequence"/>
</dbReference>
<reference evidence="4 5" key="1">
    <citation type="submission" date="2023-05" db="EMBL/GenBank/DDBJ databases">
        <title>Sedimentitalea sp. nov. JM2-8.</title>
        <authorList>
            <person name="Huang J."/>
        </authorList>
    </citation>
    <scope>NUCLEOTIDE SEQUENCE [LARGE SCALE GENOMIC DNA]</scope>
    <source>
        <strain evidence="4 5">JM2-8</strain>
    </source>
</reference>
<dbReference type="SUPFAM" id="SSF51735">
    <property type="entry name" value="NAD(P)-binding Rossmann-fold domains"/>
    <property type="match status" value="1"/>
</dbReference>
<gene>
    <name evidence="4" type="ORF">QO034_02615</name>
</gene>
<dbReference type="Gene3D" id="3.40.50.720">
    <property type="entry name" value="NAD(P)-binding Rossmann-like Domain"/>
    <property type="match status" value="1"/>
</dbReference>
<dbReference type="InterPro" id="IPR001509">
    <property type="entry name" value="Epimerase_deHydtase"/>
</dbReference>
<dbReference type="Pfam" id="PF01370">
    <property type="entry name" value="Epimerase"/>
    <property type="match status" value="1"/>
</dbReference>
<evidence type="ECO:0000313" key="5">
    <source>
        <dbReference type="Proteomes" id="UP001227126"/>
    </source>
</evidence>
<dbReference type="PANTHER" id="PTHR43103:SF3">
    <property type="entry name" value="ADP-L-GLYCERO-D-MANNO-HEPTOSE-6-EPIMERASE"/>
    <property type="match status" value="1"/>
</dbReference>
<organism evidence="4 5">
    <name type="scientific">Sedimentitalea xiamensis</name>
    <dbReference type="NCBI Taxonomy" id="3050037"/>
    <lineage>
        <taxon>Bacteria</taxon>
        <taxon>Pseudomonadati</taxon>
        <taxon>Pseudomonadota</taxon>
        <taxon>Alphaproteobacteria</taxon>
        <taxon>Rhodobacterales</taxon>
        <taxon>Paracoccaceae</taxon>
        <taxon>Sedimentitalea</taxon>
    </lineage>
</organism>
<keyword evidence="5" id="KW-1185">Reference proteome</keyword>
<evidence type="ECO:0000256" key="2">
    <source>
        <dbReference type="ARBA" id="ARBA00023277"/>
    </source>
</evidence>
<comment type="caution">
    <text evidence="4">The sequence shown here is derived from an EMBL/GenBank/DDBJ whole genome shotgun (WGS) entry which is preliminary data.</text>
</comment>
<dbReference type="InterPro" id="IPR036291">
    <property type="entry name" value="NAD(P)-bd_dom_sf"/>
</dbReference>
<keyword evidence="1" id="KW-0521">NADP</keyword>
<keyword evidence="2" id="KW-0119">Carbohydrate metabolism</keyword>
<feature type="domain" description="NAD-dependent epimerase/dehydratase" evidence="3">
    <location>
        <begin position="22"/>
        <end position="183"/>
    </location>
</feature>
<dbReference type="RefSeq" id="WP_284483947.1">
    <property type="nucleotide sequence ID" value="NZ_JASNJE010000002.1"/>
</dbReference>
<evidence type="ECO:0000313" key="4">
    <source>
        <dbReference type="EMBL" id="MDK3071993.1"/>
    </source>
</evidence>
<evidence type="ECO:0000259" key="3">
    <source>
        <dbReference type="Pfam" id="PF01370"/>
    </source>
</evidence>
<accession>A0ABT7FA58</accession>
<dbReference type="PANTHER" id="PTHR43103">
    <property type="entry name" value="NUCLEOSIDE-DIPHOSPHATE-SUGAR EPIMERASE"/>
    <property type="match status" value="1"/>
</dbReference>
<name>A0ABT7FA58_9RHOB</name>
<proteinExistence type="predicted"/>
<sequence length="282" mass="30833">MTGAAQDKTEEVREMKKLSKLLITGASGRLGSVCRGRLGHLADNLRLSDCKDLGDAREGEEIVYCGLEDKDAVMELVQGCDGIVHLGGQATEAPWETIRAANIDGIVNLYEAARKSSVTPRIVFASSNHAIGFHEQTERLDANSRTRPDGFYGVSKVFGEAVASMYHDKFGIETASIRIGSCFPEPANHRMLSTWLSYDDLIRLIVRVFAVPRLGCPIIYGASANAASWWDNRETAYLGWQPQDTSEVFRAKLDATMQPPSANDPNAVYQGGTFCSDGIHES</sequence>